<dbReference type="GO" id="GO:0004420">
    <property type="term" value="F:hydroxymethylglutaryl-CoA reductase (NADPH) activity"/>
    <property type="evidence" value="ECO:0007669"/>
    <property type="project" value="InterPro"/>
</dbReference>
<proteinExistence type="inferred from homology"/>
<dbReference type="SUPFAM" id="SSF56542">
    <property type="entry name" value="Substrate-binding domain of HMG-CoA reductase"/>
    <property type="match status" value="1"/>
</dbReference>
<dbReference type="OrthoDB" id="310654at2759"/>
<protein>
    <submittedName>
        <fullName evidence="3">Nad-binding domain of hmg-CoA reductase</fullName>
    </submittedName>
</protein>
<dbReference type="AlphaFoldDB" id="A0A6A4HML2"/>
<evidence type="ECO:0000313" key="4">
    <source>
        <dbReference type="Proteomes" id="UP000799118"/>
    </source>
</evidence>
<name>A0A6A4HML2_9AGAR</name>
<dbReference type="SUPFAM" id="SSF55035">
    <property type="entry name" value="NAD-binding domain of HMG-CoA reductase"/>
    <property type="match status" value="1"/>
</dbReference>
<keyword evidence="2" id="KW-0560">Oxidoreductase</keyword>
<dbReference type="InterPro" id="IPR023074">
    <property type="entry name" value="HMG_CoA_Rdtase_cat_sf"/>
</dbReference>
<dbReference type="InterPro" id="IPR009023">
    <property type="entry name" value="HMG_CoA_Rdtase_NAD(P)-bd_sf"/>
</dbReference>
<dbReference type="PANTHER" id="PTHR10572">
    <property type="entry name" value="3-HYDROXY-3-METHYLGLUTARYL-COENZYME A REDUCTASE"/>
    <property type="match status" value="1"/>
</dbReference>
<dbReference type="Proteomes" id="UP000799118">
    <property type="component" value="Unassembled WGS sequence"/>
</dbReference>
<dbReference type="EMBL" id="ML769480">
    <property type="protein sequence ID" value="KAE9398638.1"/>
    <property type="molecule type" value="Genomic_DNA"/>
</dbReference>
<gene>
    <name evidence="3" type="ORF">BT96DRAFT_940028</name>
</gene>
<dbReference type="GO" id="GO:0008299">
    <property type="term" value="P:isoprenoid biosynthetic process"/>
    <property type="evidence" value="ECO:0007669"/>
    <property type="project" value="TreeGrafter"/>
</dbReference>
<dbReference type="GO" id="GO:0005789">
    <property type="term" value="C:endoplasmic reticulum membrane"/>
    <property type="evidence" value="ECO:0007669"/>
    <property type="project" value="TreeGrafter"/>
</dbReference>
<dbReference type="InterPro" id="IPR002202">
    <property type="entry name" value="HMG_CoA_Rdtase"/>
</dbReference>
<dbReference type="GO" id="GO:0016126">
    <property type="term" value="P:sterol biosynthetic process"/>
    <property type="evidence" value="ECO:0007669"/>
    <property type="project" value="TreeGrafter"/>
</dbReference>
<dbReference type="InterPro" id="IPR009029">
    <property type="entry name" value="HMG_CoA_Rdtase_sub-bd_dom_sf"/>
</dbReference>
<evidence type="ECO:0000313" key="3">
    <source>
        <dbReference type="EMBL" id="KAE9398638.1"/>
    </source>
</evidence>
<dbReference type="PROSITE" id="PS50065">
    <property type="entry name" value="HMG_COA_REDUCTASE_4"/>
    <property type="match status" value="1"/>
</dbReference>
<keyword evidence="4" id="KW-1185">Reference proteome</keyword>
<dbReference type="Gene3D" id="3.90.770.10">
    <property type="entry name" value="3-hydroxy-3-methylglutaryl-coenzyme A Reductase, Chain A, domain 2"/>
    <property type="match status" value="1"/>
</dbReference>
<evidence type="ECO:0000256" key="1">
    <source>
        <dbReference type="ARBA" id="ARBA00007661"/>
    </source>
</evidence>
<comment type="similarity">
    <text evidence="1">Belongs to the HMG-CoA reductase family.</text>
</comment>
<dbReference type="Gene3D" id="3.30.70.420">
    <property type="entry name" value="Hydroxymethylglutaryl-CoA reductase, class I/II, NAD/NADP-binding domain"/>
    <property type="match status" value="1"/>
</dbReference>
<dbReference type="PRINTS" id="PR00071">
    <property type="entry name" value="HMGCOARDTASE"/>
</dbReference>
<dbReference type="Pfam" id="PF00368">
    <property type="entry name" value="HMG-CoA_red"/>
    <property type="match status" value="1"/>
</dbReference>
<dbReference type="GO" id="GO:0015936">
    <property type="term" value="P:coenzyme A metabolic process"/>
    <property type="evidence" value="ECO:0007669"/>
    <property type="project" value="InterPro"/>
</dbReference>
<evidence type="ECO:0000256" key="2">
    <source>
        <dbReference type="ARBA" id="ARBA00023002"/>
    </source>
</evidence>
<sequence>MTRGSAIDFPNVLKAAERCKAWIDSAEGFDTVTGDPMGMNMIPNGTEKALEALQKHIPDITILALLGNYCTNKKPAAINCIEGRGGMSLLKLWIGKKCVEDYGRGLGESEHEEEFGGGVRWRGVLGVDAHAANIFTEVFLATGQDPAQNVESSHCMMLIEGTNSQDLITITITSIEIGTVGTGTVLAP</sequence>
<dbReference type="GO" id="GO:0005778">
    <property type="term" value="C:peroxisomal membrane"/>
    <property type="evidence" value="ECO:0007669"/>
    <property type="project" value="TreeGrafter"/>
</dbReference>
<accession>A0A6A4HML2</accession>
<dbReference type="PANTHER" id="PTHR10572:SF24">
    <property type="entry name" value="3-HYDROXY-3-METHYLGLUTARYL-COENZYME A REDUCTASE"/>
    <property type="match status" value="1"/>
</dbReference>
<organism evidence="3 4">
    <name type="scientific">Gymnopus androsaceus JB14</name>
    <dbReference type="NCBI Taxonomy" id="1447944"/>
    <lineage>
        <taxon>Eukaryota</taxon>
        <taxon>Fungi</taxon>
        <taxon>Dikarya</taxon>
        <taxon>Basidiomycota</taxon>
        <taxon>Agaricomycotina</taxon>
        <taxon>Agaricomycetes</taxon>
        <taxon>Agaricomycetidae</taxon>
        <taxon>Agaricales</taxon>
        <taxon>Marasmiineae</taxon>
        <taxon>Omphalotaceae</taxon>
        <taxon>Gymnopus</taxon>
    </lineage>
</organism>
<reference evidence="3" key="1">
    <citation type="journal article" date="2019" name="Environ. Microbiol.">
        <title>Fungal ecological strategies reflected in gene transcription - a case study of two litter decomposers.</title>
        <authorList>
            <person name="Barbi F."/>
            <person name="Kohler A."/>
            <person name="Barry K."/>
            <person name="Baskaran P."/>
            <person name="Daum C."/>
            <person name="Fauchery L."/>
            <person name="Ihrmark K."/>
            <person name="Kuo A."/>
            <person name="LaButti K."/>
            <person name="Lipzen A."/>
            <person name="Morin E."/>
            <person name="Grigoriev I.V."/>
            <person name="Henrissat B."/>
            <person name="Lindahl B."/>
            <person name="Martin F."/>
        </authorList>
    </citation>
    <scope>NUCLEOTIDE SEQUENCE</scope>
    <source>
        <strain evidence="3">JB14</strain>
    </source>
</reference>